<evidence type="ECO:0000259" key="1">
    <source>
        <dbReference type="Pfam" id="PF20209"/>
    </source>
</evidence>
<keyword evidence="3" id="KW-1185">Reference proteome</keyword>
<proteinExistence type="predicted"/>
<dbReference type="OrthoDB" id="557947at2759"/>
<sequence>MAMDALLVCAENALGMKYFRRDSPVTPELPTYIAEHVDGWPARVQDLSVDEPPPQVPYSEHIKLAVEMVQTAEDTMPSMVCAVCSCVRPPCDTQRMPITKIPNVELLRADVLRTPSVPRHAHTLFWRRVVLAADGQPPKPPPPAPATFERKQPRTVQAAAVAAAASIAAAFVEGGAAADGQGSDSEDEEVAALLAAGSDEEDEEDEDGHAARQAALRPVKRQPSLACIDPGDIPATNSRCHPLLPLKHAEALIVSRARTVIRVFVLRTADTPSWRPADTLPVVMRGHSLAFPNPAPGELAEFIPFPLDQLDQLIQCLLLDAVASREELEEKIRRAECVQIRGAVIAAWLEHVMEQETQLDIDPERIEEYRSLGMEPTVPEAIVRHAIAAHDSQLARVLQLAYANDRAGPSGGVRQQQDAIEAAVAASIAGMYCMRIGCQPAPC</sequence>
<name>A0A2J8A9Z6_9CHLO</name>
<dbReference type="Proteomes" id="UP000236333">
    <property type="component" value="Unassembled WGS sequence"/>
</dbReference>
<reference evidence="2 3" key="1">
    <citation type="journal article" date="2017" name="Mol. Biol. Evol.">
        <title>The 4-celled Tetrabaena socialis nuclear genome reveals the essential components for genetic control of cell number at the origin of multicellularity in the volvocine lineage.</title>
        <authorList>
            <person name="Featherston J."/>
            <person name="Arakaki Y."/>
            <person name="Hanschen E.R."/>
            <person name="Ferris P.J."/>
            <person name="Michod R.E."/>
            <person name="Olson B.J.S.C."/>
            <person name="Nozaki H."/>
            <person name="Durand P.M."/>
        </authorList>
    </citation>
    <scope>NUCLEOTIDE SEQUENCE [LARGE SCALE GENOMIC DNA]</scope>
    <source>
        <strain evidence="2 3">NIES-571</strain>
    </source>
</reference>
<dbReference type="InterPro" id="IPR046700">
    <property type="entry name" value="DUF6570"/>
</dbReference>
<accession>A0A2J8A9Z6</accession>
<evidence type="ECO:0000313" key="2">
    <source>
        <dbReference type="EMBL" id="PNH09342.1"/>
    </source>
</evidence>
<gene>
    <name evidence="2" type="ORF">TSOC_004037</name>
</gene>
<protein>
    <recommendedName>
        <fullName evidence="1">DUF6570 domain-containing protein</fullName>
    </recommendedName>
</protein>
<dbReference type="Pfam" id="PF20209">
    <property type="entry name" value="DUF6570"/>
    <property type="match status" value="1"/>
</dbReference>
<dbReference type="AlphaFoldDB" id="A0A2J8A9Z6"/>
<dbReference type="EMBL" id="PGGS01000094">
    <property type="protein sequence ID" value="PNH09342.1"/>
    <property type="molecule type" value="Genomic_DNA"/>
</dbReference>
<organism evidence="2 3">
    <name type="scientific">Tetrabaena socialis</name>
    <dbReference type="NCBI Taxonomy" id="47790"/>
    <lineage>
        <taxon>Eukaryota</taxon>
        <taxon>Viridiplantae</taxon>
        <taxon>Chlorophyta</taxon>
        <taxon>core chlorophytes</taxon>
        <taxon>Chlorophyceae</taxon>
        <taxon>CS clade</taxon>
        <taxon>Chlamydomonadales</taxon>
        <taxon>Tetrabaenaceae</taxon>
        <taxon>Tetrabaena</taxon>
    </lineage>
</organism>
<comment type="caution">
    <text evidence="2">The sequence shown here is derived from an EMBL/GenBank/DDBJ whole genome shotgun (WGS) entry which is preliminary data.</text>
</comment>
<evidence type="ECO:0000313" key="3">
    <source>
        <dbReference type="Proteomes" id="UP000236333"/>
    </source>
</evidence>
<feature type="domain" description="DUF6570" evidence="1">
    <location>
        <begin position="224"/>
        <end position="366"/>
    </location>
</feature>